<evidence type="ECO:0000313" key="2">
    <source>
        <dbReference type="Proteomes" id="UP000279600"/>
    </source>
</evidence>
<dbReference type="RefSeq" id="WP_126448020.1">
    <property type="nucleotide sequence ID" value="NZ_CP034549.1"/>
</dbReference>
<gene>
    <name evidence="1" type="ORF">EJ995_09745</name>
</gene>
<organism evidence="1 2">
    <name type="scientific">Nonlabens ponticola</name>
    <dbReference type="NCBI Taxonomy" id="2496866"/>
    <lineage>
        <taxon>Bacteria</taxon>
        <taxon>Pseudomonadati</taxon>
        <taxon>Bacteroidota</taxon>
        <taxon>Flavobacteriia</taxon>
        <taxon>Flavobacteriales</taxon>
        <taxon>Flavobacteriaceae</taxon>
        <taxon>Nonlabens</taxon>
    </lineage>
</organism>
<protein>
    <submittedName>
        <fullName evidence="1">Uncharacterized protein</fullName>
    </submittedName>
</protein>
<dbReference type="EMBL" id="CP034549">
    <property type="protein sequence ID" value="AZQ44511.1"/>
    <property type="molecule type" value="Genomic_DNA"/>
</dbReference>
<reference evidence="1 2" key="1">
    <citation type="submission" date="2018-12" db="EMBL/GenBank/DDBJ databases">
        <title>Complete genome of Nonlabens sp. MJ115.</title>
        <authorList>
            <person name="Choi H.S."/>
            <person name="Jung J."/>
        </authorList>
    </citation>
    <scope>NUCLEOTIDE SEQUENCE [LARGE SCALE GENOMIC DNA]</scope>
    <source>
        <strain evidence="1 2">MJ115</strain>
    </source>
</reference>
<evidence type="ECO:0000313" key="1">
    <source>
        <dbReference type="EMBL" id="AZQ44511.1"/>
    </source>
</evidence>
<sequence>MKQLFYFIALVLLISCNNPESQTNASPISEVSTDSIVETKKMKKFPEDFLGIYKGDLIVTNSAGDQIVPMEFQMLATQNKDKYIYKIKYGVEKETRNYNLERTSNPNLFLVDENNGIILESAYANQTLYSIYEVQGNLLQSTEIFYDDRMEFMIGLARVRDTSLTGNEESAKVKNYPLSVMQRATLMKQQDSTATN</sequence>
<dbReference type="PROSITE" id="PS51257">
    <property type="entry name" value="PROKAR_LIPOPROTEIN"/>
    <property type="match status" value="1"/>
</dbReference>
<dbReference type="AlphaFoldDB" id="A0A3S9MZ28"/>
<proteinExistence type="predicted"/>
<name>A0A3S9MZ28_9FLAO</name>
<accession>A0A3S9MZ28</accession>
<dbReference type="KEGG" id="noj:EJ995_09745"/>
<dbReference type="Proteomes" id="UP000279600">
    <property type="component" value="Chromosome"/>
</dbReference>
<keyword evidence="2" id="KW-1185">Reference proteome</keyword>
<dbReference type="OrthoDB" id="671386at2"/>